<dbReference type="PANTHER" id="PTHR10728:SF33">
    <property type="entry name" value="LYSOPHOSPHOLIPASE 1-RELATED"/>
    <property type="match status" value="1"/>
</dbReference>
<evidence type="ECO:0000256" key="3">
    <source>
        <dbReference type="ARBA" id="ARBA00013274"/>
    </source>
</evidence>
<feature type="signal peptide" evidence="11">
    <location>
        <begin position="1"/>
        <end position="19"/>
    </location>
</feature>
<dbReference type="GO" id="GO:0005829">
    <property type="term" value="C:cytosol"/>
    <property type="evidence" value="ECO:0007669"/>
    <property type="project" value="TreeGrafter"/>
</dbReference>
<keyword evidence="9" id="KW-0325">Glycoprotein</keyword>
<evidence type="ECO:0000256" key="7">
    <source>
        <dbReference type="ARBA" id="ARBA00022963"/>
    </source>
</evidence>
<dbReference type="STRING" id="1198029.A0A1U7LR69"/>
<keyword evidence="7 10" id="KW-0442">Lipid degradation</keyword>
<evidence type="ECO:0000256" key="8">
    <source>
        <dbReference type="ARBA" id="ARBA00023098"/>
    </source>
</evidence>
<dbReference type="OMA" id="VEISKWH"/>
<keyword evidence="6 10" id="KW-0378">Hydrolase</keyword>
<evidence type="ECO:0000259" key="12">
    <source>
        <dbReference type="PROSITE" id="PS51210"/>
    </source>
</evidence>
<gene>
    <name evidence="13" type="ORF">NEOLI_000117</name>
</gene>
<dbReference type="Gene3D" id="3.40.1090.10">
    <property type="entry name" value="Cytosolic phospholipase A2 catalytic domain"/>
    <property type="match status" value="1"/>
</dbReference>
<protein>
    <recommendedName>
        <fullName evidence="3 11">Lysophospholipase</fullName>
        <ecNumber evidence="3 11">3.1.1.5</ecNumber>
    </recommendedName>
</protein>
<dbReference type="Proteomes" id="UP000186594">
    <property type="component" value="Unassembled WGS sequence"/>
</dbReference>
<dbReference type="PANTHER" id="PTHR10728">
    <property type="entry name" value="CYTOSOLIC PHOSPHOLIPASE A2"/>
    <property type="match status" value="1"/>
</dbReference>
<dbReference type="EC" id="3.1.1.5" evidence="3 11"/>
<evidence type="ECO:0000313" key="14">
    <source>
        <dbReference type="Proteomes" id="UP000186594"/>
    </source>
</evidence>
<comment type="similarity">
    <text evidence="2 11">Belongs to the lysophospholipase family.</text>
</comment>
<proteinExistence type="inferred from homology"/>
<keyword evidence="14" id="KW-1185">Reference proteome</keyword>
<dbReference type="GO" id="GO:0005576">
    <property type="term" value="C:extracellular region"/>
    <property type="evidence" value="ECO:0007669"/>
    <property type="project" value="UniProtKB-SubCell"/>
</dbReference>
<evidence type="ECO:0000313" key="13">
    <source>
        <dbReference type="EMBL" id="OLL25011.1"/>
    </source>
</evidence>
<dbReference type="GO" id="GO:0004623">
    <property type="term" value="F:phospholipase A2 activity"/>
    <property type="evidence" value="ECO:0007669"/>
    <property type="project" value="TreeGrafter"/>
</dbReference>
<keyword evidence="5 11" id="KW-0732">Signal</keyword>
<dbReference type="GO" id="GO:0004622">
    <property type="term" value="F:phosphatidylcholine lysophospholipase activity"/>
    <property type="evidence" value="ECO:0007669"/>
    <property type="project" value="UniProtKB-EC"/>
</dbReference>
<comment type="caution">
    <text evidence="13">The sequence shown here is derived from an EMBL/GenBank/DDBJ whole genome shotgun (WGS) entry which is preliminary data.</text>
</comment>
<dbReference type="InterPro" id="IPR016035">
    <property type="entry name" value="Acyl_Trfase/lysoPLipase"/>
</dbReference>
<dbReference type="PROSITE" id="PS51210">
    <property type="entry name" value="PLA2C"/>
    <property type="match status" value="1"/>
</dbReference>
<dbReference type="EMBL" id="LXFE01000515">
    <property type="protein sequence ID" value="OLL25011.1"/>
    <property type="molecule type" value="Genomic_DNA"/>
</dbReference>
<dbReference type="InterPro" id="IPR002642">
    <property type="entry name" value="LysoPLipase_cat_dom"/>
</dbReference>
<evidence type="ECO:0000256" key="11">
    <source>
        <dbReference type="RuleBase" id="RU362103"/>
    </source>
</evidence>
<keyword evidence="4" id="KW-0964">Secreted</keyword>
<dbReference type="AlphaFoldDB" id="A0A1U7LR69"/>
<accession>A0A1U7LR69</accession>
<dbReference type="SUPFAM" id="SSF52151">
    <property type="entry name" value="FabD/lysophospholipase-like"/>
    <property type="match status" value="1"/>
</dbReference>
<evidence type="ECO:0000256" key="2">
    <source>
        <dbReference type="ARBA" id="ARBA00008780"/>
    </source>
</evidence>
<name>A0A1U7LR69_NEOID</name>
<comment type="catalytic activity">
    <reaction evidence="11">
        <text>a 1-acyl-sn-glycero-3-phosphocholine + H2O = sn-glycerol 3-phosphocholine + a fatty acid + H(+)</text>
        <dbReference type="Rhea" id="RHEA:15177"/>
        <dbReference type="ChEBI" id="CHEBI:15377"/>
        <dbReference type="ChEBI" id="CHEBI:15378"/>
        <dbReference type="ChEBI" id="CHEBI:16870"/>
        <dbReference type="ChEBI" id="CHEBI:28868"/>
        <dbReference type="ChEBI" id="CHEBI:58168"/>
        <dbReference type="EC" id="3.1.1.5"/>
    </reaction>
</comment>
<evidence type="ECO:0000256" key="10">
    <source>
        <dbReference type="PROSITE-ProRule" id="PRU00555"/>
    </source>
</evidence>
<organism evidence="13 14">
    <name type="scientific">Neolecta irregularis (strain DAH-3)</name>
    <dbReference type="NCBI Taxonomy" id="1198029"/>
    <lineage>
        <taxon>Eukaryota</taxon>
        <taxon>Fungi</taxon>
        <taxon>Dikarya</taxon>
        <taxon>Ascomycota</taxon>
        <taxon>Taphrinomycotina</taxon>
        <taxon>Neolectales</taxon>
        <taxon>Neolectaceae</taxon>
        <taxon>Neolecta</taxon>
    </lineage>
</organism>
<feature type="chain" id="PRO_5011811605" description="Lysophospholipase" evidence="11">
    <location>
        <begin position="20"/>
        <end position="573"/>
    </location>
</feature>
<reference evidence="13 14" key="1">
    <citation type="submission" date="2016-04" db="EMBL/GenBank/DDBJ databases">
        <title>Evolutionary innovation and constraint leading to complex multicellularity in the Ascomycota.</title>
        <authorList>
            <person name="Cisse O."/>
            <person name="Nguyen A."/>
            <person name="Hewitt D.A."/>
            <person name="Jedd G."/>
            <person name="Stajich J.E."/>
        </authorList>
    </citation>
    <scope>NUCLEOTIDE SEQUENCE [LARGE SCALE GENOMIC DNA]</scope>
    <source>
        <strain evidence="13 14">DAH-3</strain>
    </source>
</reference>
<evidence type="ECO:0000256" key="4">
    <source>
        <dbReference type="ARBA" id="ARBA00022525"/>
    </source>
</evidence>
<keyword evidence="8 10" id="KW-0443">Lipid metabolism</keyword>
<dbReference type="Pfam" id="PF01735">
    <property type="entry name" value="PLA2_B"/>
    <property type="match status" value="1"/>
</dbReference>
<dbReference type="SMART" id="SM00022">
    <property type="entry name" value="PLAc"/>
    <property type="match status" value="1"/>
</dbReference>
<evidence type="ECO:0000256" key="9">
    <source>
        <dbReference type="ARBA" id="ARBA00023180"/>
    </source>
</evidence>
<evidence type="ECO:0000256" key="5">
    <source>
        <dbReference type="ARBA" id="ARBA00022729"/>
    </source>
</evidence>
<dbReference type="GO" id="GO:0046475">
    <property type="term" value="P:glycerophospholipid catabolic process"/>
    <property type="evidence" value="ECO:0007669"/>
    <property type="project" value="TreeGrafter"/>
</dbReference>
<dbReference type="OrthoDB" id="4084751at2759"/>
<evidence type="ECO:0000256" key="6">
    <source>
        <dbReference type="ARBA" id="ARBA00022801"/>
    </source>
</evidence>
<evidence type="ECO:0000256" key="1">
    <source>
        <dbReference type="ARBA" id="ARBA00004613"/>
    </source>
</evidence>
<sequence>MHFPGFTIACLSFIASTLAVPHGHMLVKRYMPREGDCSYKKIVRKATTGINADEAEYIMNRQNVTVQVWKDYLERLALDNFDVTKFLEDTSKIPSVGIAISGGGYRAMLTGGGAYKAFDNRFDESKDAKTGGIVQLADYFSGVSGGSWLTTSMASNDFADIETLVRDVFKMPLSIFTPFDTTWENAKYYARMAGEIAAKRWAGFPISLTDFWGRMMSKHLLADDGLHVTFSSIAETNSWKNHAIPYVISVGEGVPNGFKPSALFPTNSTIYEFTVDEMGSWDDNIGSFSSMKYLGTEVDEDGHATGKCVTGLDNAGFVTGTSSAMIGAVIFGKLNMSNIPFVGQYLSNLNMESLMDESNWKLSAFPNVFKGFNKEQNSVAEDKTINMVDGATSGLNLPIWPLMNPNRNVDVIIAVDSSSDINDYPDGTAMVAAYNRSKVDRKNGRRMPKVPDTVTFLNNGLTTKPVFFGCNEPESVLIVYLPNSAYSFDSNINTMNTTTYSNEVTASMVQNGFNVATMGNNKIDENWSVCLGCALIYKGIERLGWEQTETCKSCFGRYCWVGQMNTAMADIPV</sequence>
<comment type="subcellular location">
    <subcellularLocation>
        <location evidence="1">Secreted</location>
    </subcellularLocation>
</comment>
<feature type="domain" description="PLA2c" evidence="12">
    <location>
        <begin position="36"/>
        <end position="565"/>
    </location>
</feature>